<evidence type="ECO:0000256" key="1">
    <source>
        <dbReference type="SAM" id="MobiDB-lite"/>
    </source>
</evidence>
<dbReference type="AlphaFoldDB" id="A0A1I8HX07"/>
<evidence type="ECO:0000313" key="3">
    <source>
        <dbReference type="WBParaSite" id="maker-uti_cns_0008558-snap-gene-0.4-mRNA-1"/>
    </source>
</evidence>
<organism evidence="2 3">
    <name type="scientific">Macrostomum lignano</name>
    <dbReference type="NCBI Taxonomy" id="282301"/>
    <lineage>
        <taxon>Eukaryota</taxon>
        <taxon>Metazoa</taxon>
        <taxon>Spiralia</taxon>
        <taxon>Lophotrochozoa</taxon>
        <taxon>Platyhelminthes</taxon>
        <taxon>Rhabditophora</taxon>
        <taxon>Macrostomorpha</taxon>
        <taxon>Macrostomida</taxon>
        <taxon>Macrostomidae</taxon>
        <taxon>Macrostomum</taxon>
    </lineage>
</organism>
<evidence type="ECO:0000313" key="2">
    <source>
        <dbReference type="Proteomes" id="UP000095280"/>
    </source>
</evidence>
<dbReference type="WBParaSite" id="maker-uti_cns_0008558-snap-gene-0.4-mRNA-1">
    <property type="protein sequence ID" value="maker-uti_cns_0008558-snap-gene-0.4-mRNA-1"/>
    <property type="gene ID" value="maker-uti_cns_0008558-snap-gene-0.4"/>
</dbReference>
<sequence length="214" mass="22875">DPDRLLAVSSAAAAASADFTSFCHGLGWAPANLPGNVAYWSDAVAEVVFHRPSGRPLEQSQPVLVWLEDAEDRAAFPTDALWPASRSAGVRGLPRPPAQEVSMGPNANCKPAAPLDFAPPLLKGLVVPLRTAPCLVRQAILNWSARRRLHMAYAASGHGKSSTGSPDPGEPFPHTIRQRKIQEIQRSGESVRGDSLLLMLMRAPDSAAERALAH</sequence>
<dbReference type="Proteomes" id="UP000095280">
    <property type="component" value="Unplaced"/>
</dbReference>
<accession>A0A1I8HX07</accession>
<name>A0A1I8HX07_9PLAT</name>
<protein>
    <submittedName>
        <fullName evidence="3">DUF3987 domain-containing protein</fullName>
    </submittedName>
</protein>
<feature type="region of interest" description="Disordered" evidence="1">
    <location>
        <begin position="154"/>
        <end position="173"/>
    </location>
</feature>
<reference evidence="3" key="1">
    <citation type="submission" date="2016-11" db="UniProtKB">
        <authorList>
            <consortium name="WormBaseParasite"/>
        </authorList>
    </citation>
    <scope>IDENTIFICATION</scope>
</reference>
<proteinExistence type="predicted"/>
<keyword evidence="2" id="KW-1185">Reference proteome</keyword>